<dbReference type="SUPFAM" id="SSF54928">
    <property type="entry name" value="RNA-binding domain, RBD"/>
    <property type="match status" value="1"/>
</dbReference>
<dbReference type="SMART" id="SM00360">
    <property type="entry name" value="RRM"/>
    <property type="match status" value="1"/>
</dbReference>
<evidence type="ECO:0000256" key="2">
    <source>
        <dbReference type="SAM" id="MobiDB-lite"/>
    </source>
</evidence>
<evidence type="ECO:0000313" key="5">
    <source>
        <dbReference type="Proteomes" id="UP000324800"/>
    </source>
</evidence>
<protein>
    <recommendedName>
        <fullName evidence="3">RRM domain-containing protein</fullName>
    </recommendedName>
</protein>
<proteinExistence type="predicted"/>
<dbReference type="InterPro" id="IPR000504">
    <property type="entry name" value="RRM_dom"/>
</dbReference>
<keyword evidence="1" id="KW-0694">RNA-binding</keyword>
<evidence type="ECO:0000259" key="3">
    <source>
        <dbReference type="PROSITE" id="PS50102"/>
    </source>
</evidence>
<dbReference type="EMBL" id="SNRW01003633">
    <property type="protein sequence ID" value="KAA6389318.1"/>
    <property type="molecule type" value="Genomic_DNA"/>
</dbReference>
<feature type="compositionally biased region" description="Basic and acidic residues" evidence="2">
    <location>
        <begin position="64"/>
        <end position="78"/>
    </location>
</feature>
<dbReference type="GO" id="GO:0003723">
    <property type="term" value="F:RNA binding"/>
    <property type="evidence" value="ECO:0007669"/>
    <property type="project" value="UniProtKB-UniRule"/>
</dbReference>
<gene>
    <name evidence="4" type="ORF">EZS28_015157</name>
</gene>
<dbReference type="Proteomes" id="UP000324800">
    <property type="component" value="Unassembled WGS sequence"/>
</dbReference>
<comment type="caution">
    <text evidence="4">The sequence shown here is derived from an EMBL/GenBank/DDBJ whole genome shotgun (WGS) entry which is preliminary data.</text>
</comment>
<feature type="region of interest" description="Disordered" evidence="2">
    <location>
        <begin position="1"/>
        <end position="114"/>
    </location>
</feature>
<evidence type="ECO:0000313" key="4">
    <source>
        <dbReference type="EMBL" id="KAA6389318.1"/>
    </source>
</evidence>
<dbReference type="CDD" id="cd00590">
    <property type="entry name" value="RRM_SF"/>
    <property type="match status" value="1"/>
</dbReference>
<dbReference type="InterPro" id="IPR012677">
    <property type="entry name" value="Nucleotide-bd_a/b_plait_sf"/>
</dbReference>
<feature type="compositionally biased region" description="Basic residues" evidence="2">
    <location>
        <begin position="97"/>
        <end position="108"/>
    </location>
</feature>
<reference evidence="4 5" key="1">
    <citation type="submission" date="2019-03" db="EMBL/GenBank/DDBJ databases">
        <title>Single cell metagenomics reveals metabolic interactions within the superorganism composed of flagellate Streblomastix strix and complex community of Bacteroidetes bacteria on its surface.</title>
        <authorList>
            <person name="Treitli S.C."/>
            <person name="Kolisko M."/>
            <person name="Husnik F."/>
            <person name="Keeling P."/>
            <person name="Hampl V."/>
        </authorList>
    </citation>
    <scope>NUCLEOTIDE SEQUENCE [LARGE SCALE GENOMIC DNA]</scope>
    <source>
        <strain evidence="4">ST1C</strain>
    </source>
</reference>
<evidence type="ECO:0000256" key="1">
    <source>
        <dbReference type="PROSITE-ProRule" id="PRU00176"/>
    </source>
</evidence>
<feature type="compositionally biased region" description="Basic residues" evidence="2">
    <location>
        <begin position="79"/>
        <end position="90"/>
    </location>
</feature>
<dbReference type="AlphaFoldDB" id="A0A5J4W3A9"/>
<feature type="domain" description="RRM" evidence="3">
    <location>
        <begin position="116"/>
        <end position="181"/>
    </location>
</feature>
<feature type="compositionally biased region" description="Basic residues" evidence="2">
    <location>
        <begin position="34"/>
        <end position="63"/>
    </location>
</feature>
<feature type="compositionally biased region" description="Basic and acidic residues" evidence="2">
    <location>
        <begin position="10"/>
        <end position="33"/>
    </location>
</feature>
<feature type="non-terminal residue" evidence="4">
    <location>
        <position position="1"/>
    </location>
</feature>
<sequence length="274" mass="33086">NKKEKHWKKNKEEKHQKKNKEEKHWKKNKEEKHQKKNKKEKHQKKNKKEKHQKKNKEQKHQKKNKEEKHQKKNKEEKHQKKNKEQKHQKKNKEEKHWKKNKKEKHQKKNKEENPIVTEDYLQSVFNEFNSVGCNIPKNQQLGKQIYGLINFSNQNDAQRALDQMNGKSIDGYKVEIDYIQQFQRSISAHQLRHSNDLTGDEVSTIVDLQSNPHTFCLVINKVLQPFCVTHIPDRLKFILLFGSKDSEWEFVSLEELAQGVDLSKIEERRRFIYG</sequence>
<dbReference type="PROSITE" id="PS50102">
    <property type="entry name" value="RRM"/>
    <property type="match status" value="1"/>
</dbReference>
<name>A0A5J4W3A9_9EUKA</name>
<organism evidence="4 5">
    <name type="scientific">Streblomastix strix</name>
    <dbReference type="NCBI Taxonomy" id="222440"/>
    <lineage>
        <taxon>Eukaryota</taxon>
        <taxon>Metamonada</taxon>
        <taxon>Preaxostyla</taxon>
        <taxon>Oxymonadida</taxon>
        <taxon>Streblomastigidae</taxon>
        <taxon>Streblomastix</taxon>
    </lineage>
</organism>
<dbReference type="Pfam" id="PF00076">
    <property type="entry name" value="RRM_1"/>
    <property type="match status" value="1"/>
</dbReference>
<dbReference type="OrthoDB" id="267048at2759"/>
<dbReference type="InterPro" id="IPR035979">
    <property type="entry name" value="RBD_domain_sf"/>
</dbReference>
<accession>A0A5J4W3A9</accession>
<dbReference type="Gene3D" id="3.30.70.330">
    <property type="match status" value="1"/>
</dbReference>